<sequence length="481" mass="54917">MTSTNYNKEEIDFFEAKIKEHYKNQEKLVNDHFQHIIDLANQKRNHLLEQLFSNQVYNKSILDNRINDKTDSKDGKHKQNEYDETEFKNPDKKIKMIDASVHPVSNNGHSGGGSLTASTEPLYYNVLTLSESVSKEFLSSFEKSLDNELASLKTISRPLSSSLTNTSSRIVRFNNQVGITEYDLKTLLEVNSKQLDSIDIGSILYYQNNLTTKQVLYLFEDSMKCHYIDLSQSETKFSTIDVNVDSSPKSKRILTTISSIYVEFKDSIFLIGGEDSNDMKGGGSSKDIFLFNCQNKTSTVLDVKLPKPSREHHLSVFGDWIYIVGGMNDDDGQLNSIHRLNTKDYKLETLISRFCPSKSEIFYQNESKSSLEAHIISGSINSYDNTVYFLCSNSIIFSYSLQLKSYNLFKDIGRVISTSSRSLESSSKLQYDQISKSLLLFHPEKSEIYQYSFGTGLWTTIKSIKNLDQDDYISLSLFKEN</sequence>
<evidence type="ECO:0000313" key="2">
    <source>
        <dbReference type="EMBL" id="KYR01343.1"/>
    </source>
</evidence>
<feature type="region of interest" description="Disordered" evidence="1">
    <location>
        <begin position="66"/>
        <end position="85"/>
    </location>
</feature>
<evidence type="ECO:0000256" key="1">
    <source>
        <dbReference type="SAM" id="MobiDB-lite"/>
    </source>
</evidence>
<accession>A0A152A526</accession>
<keyword evidence="3" id="KW-1185">Reference proteome</keyword>
<evidence type="ECO:0008006" key="4">
    <source>
        <dbReference type="Google" id="ProtNLM"/>
    </source>
</evidence>
<name>A0A152A526_TIELA</name>
<dbReference type="InParanoid" id="A0A152A526"/>
<organism evidence="2 3">
    <name type="scientific">Tieghemostelium lacteum</name>
    <name type="common">Slime mold</name>
    <name type="synonym">Dictyostelium lacteum</name>
    <dbReference type="NCBI Taxonomy" id="361077"/>
    <lineage>
        <taxon>Eukaryota</taxon>
        <taxon>Amoebozoa</taxon>
        <taxon>Evosea</taxon>
        <taxon>Eumycetozoa</taxon>
        <taxon>Dictyostelia</taxon>
        <taxon>Dictyosteliales</taxon>
        <taxon>Raperosteliaceae</taxon>
        <taxon>Tieghemostelium</taxon>
    </lineage>
</organism>
<dbReference type="AlphaFoldDB" id="A0A152A526"/>
<dbReference type="EMBL" id="LODT01000009">
    <property type="protein sequence ID" value="KYR01343.1"/>
    <property type="molecule type" value="Genomic_DNA"/>
</dbReference>
<comment type="caution">
    <text evidence="2">The sequence shown here is derived from an EMBL/GenBank/DDBJ whole genome shotgun (WGS) entry which is preliminary data.</text>
</comment>
<reference evidence="2 3" key="1">
    <citation type="submission" date="2015-12" db="EMBL/GenBank/DDBJ databases">
        <title>Dictyostelia acquired genes for synthesis and detection of signals that induce cell-type specialization by lateral gene transfer from prokaryotes.</title>
        <authorList>
            <person name="Gloeckner G."/>
            <person name="Schaap P."/>
        </authorList>
    </citation>
    <scope>NUCLEOTIDE SEQUENCE [LARGE SCALE GENOMIC DNA]</scope>
    <source>
        <strain evidence="2 3">TK</strain>
    </source>
</reference>
<dbReference type="SUPFAM" id="SSF117281">
    <property type="entry name" value="Kelch motif"/>
    <property type="match status" value="1"/>
</dbReference>
<gene>
    <name evidence="2" type="ORF">DLAC_01933</name>
</gene>
<proteinExistence type="predicted"/>
<protein>
    <recommendedName>
        <fullName evidence="4">Kelch repeat-containing protein</fullName>
    </recommendedName>
</protein>
<dbReference type="Proteomes" id="UP000076078">
    <property type="component" value="Unassembled WGS sequence"/>
</dbReference>
<dbReference type="Gene3D" id="2.120.10.80">
    <property type="entry name" value="Kelch-type beta propeller"/>
    <property type="match status" value="1"/>
</dbReference>
<evidence type="ECO:0000313" key="3">
    <source>
        <dbReference type="Proteomes" id="UP000076078"/>
    </source>
</evidence>
<dbReference type="InterPro" id="IPR015915">
    <property type="entry name" value="Kelch-typ_b-propeller"/>
</dbReference>